<accession>Q9RFX4</accession>
<name>Q9RFX4_9BACL</name>
<organism evidence="1">
    <name type="scientific">[Caldibacillus] cellulovorans</name>
    <dbReference type="NCBI Taxonomy" id="74586"/>
    <lineage>
        <taxon>Bacteria</taxon>
        <taxon>Bacillati</taxon>
        <taxon>Bacillota</taxon>
        <taxon>Bacilli</taxon>
        <taxon>Bacillales</taxon>
        <taxon>Alicyclobacillaceae</taxon>
    </lineage>
</organism>
<proteinExistence type="predicted"/>
<dbReference type="EMBL" id="AF163837">
    <property type="protein sequence ID" value="AAF22275.1"/>
    <property type="molecule type" value="Genomic_DNA"/>
</dbReference>
<evidence type="ECO:0000313" key="1">
    <source>
        <dbReference type="EMBL" id="AAF22275.1"/>
    </source>
</evidence>
<protein>
    <submittedName>
        <fullName evidence="1">Uncharacterized protein</fullName>
    </submittedName>
</protein>
<reference evidence="1" key="1">
    <citation type="journal article" date="2000" name="Appl. Environ. Microbiol.">
        <title>A gene encoding a novel multidomain beta-1,4-mannanase from Caldibacillus cellulovorans and action of the recombinant enzyme on kraft pulp.</title>
        <authorList>
            <person name="Sunna A."/>
            <person name="Gibbs M.D."/>
            <person name="Chin C.W."/>
            <person name="Nelson P.J."/>
            <person name="Bergquist P.L."/>
        </authorList>
    </citation>
    <scope>NUCLEOTIDE SEQUENCE</scope>
</reference>
<dbReference type="AlphaFoldDB" id="Q9RFX4"/>
<sequence length="168" mass="19688">MGASGVFSRTAQNGYGLKARCQKRRCVGRNLLGHRLFVVDDDEFRFFAGARKRLGRFSRRQNRLGEAQNFESGTVTFVQPDDKRRIRRENIGQLFVRFQASIGPKRLIEIAEQRQARARKQASDQPQLKNAVILHFIDQHMPYGVERMDPFHKFIEKQKSRSILTRYY</sequence>